<dbReference type="PANTHER" id="PTHR13833">
    <property type="match status" value="1"/>
</dbReference>
<proteinExistence type="predicted"/>
<comment type="caution">
    <text evidence="3">The sequence shown here is derived from an EMBL/GenBank/DDBJ whole genome shotgun (WGS) entry which is preliminary data.</text>
</comment>
<sequence length="691" mass="73286">MGKRKWWTGPAMAVVVAGMAAGWWWTRPQPAAPAPATALAWQAQAWWLAGDGQPGLRNGPARQARLAEPWGIARDGLRGLYISDAGDNNRIRYLDIHGQLHDLAGSSEGYADGPAAQARLHTPSGIALAGDGALLIADTGNHAVRVLRDGQLSTLAGNGQPGDGDGPAAQARFDAPMAVAVAADGQVYVADTFNDRIALIGRDGQVRTLAGGGGPGLADGPGAEARFDTPTGLALDGQGVLWVADLGNDAIRRVHPDGRVDTVVGGTDERQLWQPQALAITADGVLYIGERLSGRVLQRSVQGHLSTVFGSDPSVRLSRPAGLALTPEGGLLVSDAGGMRLHWLRSQPAGQTSVSGEIGPDPARALPATAGRWPLAPQRGWHEVVGTLGEVRGTFAGKNRNHLHAGFDIRGDVGQRVLAIADGKVSSPMAAWSPNGQAEGLAVADLDYIHMRVGRTASGQPLDGRFELLRDARGRVERVRVRRGTRFAAGDALGTINAQAHVHLQVGPGGYERNAIGLGFTGFIDTIAPVIEGIAVLDADERRVGQLREGVWHLPRSAGVVQLAVHARDQVDGNLPRRRLGLYALGWQLLDATGRPLPGYEQPLMNLEFNRMPPQRDAVLHAYGPDSGITVHGSAVTRFQYLVTNTVRDGRMARGGLDVSALPAGDYRLRISARDWHGNQAADSELWLRLQ</sequence>
<evidence type="ECO:0000256" key="1">
    <source>
        <dbReference type="ARBA" id="ARBA00022737"/>
    </source>
</evidence>
<evidence type="ECO:0000313" key="3">
    <source>
        <dbReference type="EMBL" id="KRG75084.1"/>
    </source>
</evidence>
<keyword evidence="1" id="KW-0677">Repeat</keyword>
<protein>
    <submittedName>
        <fullName evidence="3">Gluconolaconase</fullName>
    </submittedName>
</protein>
<dbReference type="Gene3D" id="2.40.10.500">
    <property type="match status" value="1"/>
</dbReference>
<evidence type="ECO:0000313" key="4">
    <source>
        <dbReference type="Proteomes" id="UP000050956"/>
    </source>
</evidence>
<dbReference type="RefSeq" id="WP_057638727.1">
    <property type="nucleotide sequence ID" value="NZ_LDJM01000034.1"/>
</dbReference>
<dbReference type="PANTHER" id="PTHR13833:SF71">
    <property type="entry name" value="NHL DOMAIN-CONTAINING PROTEIN"/>
    <property type="match status" value="1"/>
</dbReference>
<dbReference type="EMBL" id="LDJM01000034">
    <property type="protein sequence ID" value="KRG75084.1"/>
    <property type="molecule type" value="Genomic_DNA"/>
</dbReference>
<dbReference type="AlphaFoldDB" id="A0A0R0CZ84"/>
<dbReference type="Pfam" id="PF01436">
    <property type="entry name" value="NHL"/>
    <property type="match status" value="1"/>
</dbReference>
<dbReference type="InterPro" id="IPR011055">
    <property type="entry name" value="Dup_hybrid_motif"/>
</dbReference>
<accession>A0A0R0CZ84</accession>
<dbReference type="Gene3D" id="2.120.10.30">
    <property type="entry name" value="TolB, C-terminal domain"/>
    <property type="match status" value="2"/>
</dbReference>
<dbReference type="STRING" id="336566.ABB30_12925"/>
<reference evidence="3 4" key="1">
    <citation type="submission" date="2015-05" db="EMBL/GenBank/DDBJ databases">
        <title>Genome sequencing and analysis of members of genus Stenotrophomonas.</title>
        <authorList>
            <person name="Patil P.P."/>
            <person name="Midha S."/>
            <person name="Patil P.B."/>
        </authorList>
    </citation>
    <scope>NUCLEOTIDE SEQUENCE [LARGE SCALE GENOMIC DNA]</scope>
    <source>
        <strain evidence="3 4">DSM 24757</strain>
    </source>
</reference>
<keyword evidence="2" id="KW-0472">Membrane</keyword>
<feature type="transmembrane region" description="Helical" evidence="2">
    <location>
        <begin position="7"/>
        <end position="25"/>
    </location>
</feature>
<keyword evidence="2" id="KW-0812">Transmembrane</keyword>
<organism evidence="3 4">
    <name type="scientific">Stenotrophomonas ginsengisoli</name>
    <dbReference type="NCBI Taxonomy" id="336566"/>
    <lineage>
        <taxon>Bacteria</taxon>
        <taxon>Pseudomonadati</taxon>
        <taxon>Pseudomonadota</taxon>
        <taxon>Gammaproteobacteria</taxon>
        <taxon>Lysobacterales</taxon>
        <taxon>Lysobacteraceae</taxon>
        <taxon>Stenotrophomonas</taxon>
    </lineage>
</organism>
<dbReference type="Proteomes" id="UP000050956">
    <property type="component" value="Unassembled WGS sequence"/>
</dbReference>
<dbReference type="InterPro" id="IPR001258">
    <property type="entry name" value="NHL_repeat"/>
</dbReference>
<name>A0A0R0CZ84_9GAMM</name>
<dbReference type="SUPFAM" id="SSF101898">
    <property type="entry name" value="NHL repeat"/>
    <property type="match status" value="1"/>
</dbReference>
<keyword evidence="4" id="KW-1185">Reference proteome</keyword>
<keyword evidence="2" id="KW-1133">Transmembrane helix</keyword>
<evidence type="ECO:0000256" key="2">
    <source>
        <dbReference type="SAM" id="Phobius"/>
    </source>
</evidence>
<gene>
    <name evidence="3" type="ORF">ABB30_12925</name>
</gene>
<dbReference type="PATRIC" id="fig|336566.3.peg.2092"/>
<dbReference type="InterPro" id="IPR011042">
    <property type="entry name" value="6-blade_b-propeller_TolB-like"/>
</dbReference>
<dbReference type="Gene3D" id="2.70.70.10">
    <property type="entry name" value="Glucose Permease (Domain IIA)"/>
    <property type="match status" value="1"/>
</dbReference>